<keyword evidence="3 5" id="KW-1133">Transmembrane helix</keyword>
<sequence length="323" mass="36311">MGLKAPTNAVKRGIYAITEELSLVVAILKDNFTAHCGNAFACLSTRPLGSSLAFQELKGLILKATLTITAFSYVFDIANQAFSVEEDSVNKPTRPIPSGRLSRGGAYARWLLSWILFPALVYFAVSLRATSVLVLWEVWVFIFYVWPKVEYWWARNIFTAVGAILQLTLLDTLLTDTLLTHDAISHEAKTSLKWILFIWLFMTIHIQEFQDMEGDRHAGRKTLPLVLCPKGQFWLRVATAVFIGATPVVSIALFKSCVLSSWTMLSPGLLLLALCHLLSMLTVAVRLVTLPFKEADKATYKYYYILATYLMLHMYANVQRAVC</sequence>
<evidence type="ECO:0000256" key="1">
    <source>
        <dbReference type="ARBA" id="ARBA00004141"/>
    </source>
</evidence>
<dbReference type="AlphaFoldDB" id="A0A1M3T0T7"/>
<dbReference type="VEuPathDB" id="FungiDB:ASPFODRAFT_53506"/>
<dbReference type="OrthoDB" id="434972at2759"/>
<organism evidence="6 7">
    <name type="scientific">Aspergillus luchuensis (strain CBS 106.47)</name>
    <dbReference type="NCBI Taxonomy" id="1137211"/>
    <lineage>
        <taxon>Eukaryota</taxon>
        <taxon>Fungi</taxon>
        <taxon>Dikarya</taxon>
        <taxon>Ascomycota</taxon>
        <taxon>Pezizomycotina</taxon>
        <taxon>Eurotiomycetes</taxon>
        <taxon>Eurotiomycetidae</taxon>
        <taxon>Eurotiales</taxon>
        <taxon>Aspergillaceae</taxon>
        <taxon>Aspergillus</taxon>
        <taxon>Aspergillus subgen. Circumdati</taxon>
    </lineage>
</organism>
<comment type="subcellular location">
    <subcellularLocation>
        <location evidence="1">Membrane</location>
        <topology evidence="1">Multi-pass membrane protein</topology>
    </subcellularLocation>
</comment>
<dbReference type="PANTHER" id="PTHR42723">
    <property type="entry name" value="CHLOROPHYLL SYNTHASE"/>
    <property type="match status" value="1"/>
</dbReference>
<keyword evidence="4 5" id="KW-0472">Membrane</keyword>
<dbReference type="PANTHER" id="PTHR42723:SF1">
    <property type="entry name" value="CHLOROPHYLL SYNTHASE, CHLOROPLASTIC"/>
    <property type="match status" value="1"/>
</dbReference>
<evidence type="ECO:0000256" key="4">
    <source>
        <dbReference type="ARBA" id="ARBA00023136"/>
    </source>
</evidence>
<evidence type="ECO:0008006" key="8">
    <source>
        <dbReference type="Google" id="ProtNLM"/>
    </source>
</evidence>
<dbReference type="InterPro" id="IPR044878">
    <property type="entry name" value="UbiA_sf"/>
</dbReference>
<evidence type="ECO:0000256" key="3">
    <source>
        <dbReference type="ARBA" id="ARBA00022989"/>
    </source>
</evidence>
<dbReference type="InterPro" id="IPR000537">
    <property type="entry name" value="UbiA_prenyltransferase"/>
</dbReference>
<evidence type="ECO:0000313" key="6">
    <source>
        <dbReference type="EMBL" id="OJZ80352.1"/>
    </source>
</evidence>
<accession>A0A1M3T0T7</accession>
<keyword evidence="2 5" id="KW-0812">Transmembrane</keyword>
<dbReference type="GO" id="GO:0016020">
    <property type="term" value="C:membrane"/>
    <property type="evidence" value="ECO:0007669"/>
    <property type="project" value="UniProtKB-SubCell"/>
</dbReference>
<feature type="transmembrane region" description="Helical" evidence="5">
    <location>
        <begin position="266"/>
        <end position="288"/>
    </location>
</feature>
<gene>
    <name evidence="6" type="ORF">ASPFODRAFT_53506</name>
</gene>
<dbReference type="Proteomes" id="UP000184063">
    <property type="component" value="Unassembled WGS sequence"/>
</dbReference>
<dbReference type="Gene3D" id="1.10.357.140">
    <property type="entry name" value="UbiA prenyltransferase"/>
    <property type="match status" value="1"/>
</dbReference>
<dbReference type="InterPro" id="IPR050475">
    <property type="entry name" value="Prenyltransferase_related"/>
</dbReference>
<dbReference type="CDD" id="cd13965">
    <property type="entry name" value="PT_UbiA_3"/>
    <property type="match status" value="1"/>
</dbReference>
<feature type="transmembrane region" description="Helical" evidence="5">
    <location>
        <begin position="106"/>
        <end position="123"/>
    </location>
</feature>
<evidence type="ECO:0000313" key="7">
    <source>
        <dbReference type="Proteomes" id="UP000184063"/>
    </source>
</evidence>
<feature type="transmembrane region" description="Helical" evidence="5">
    <location>
        <begin position="153"/>
        <end position="174"/>
    </location>
</feature>
<evidence type="ECO:0000256" key="5">
    <source>
        <dbReference type="SAM" id="Phobius"/>
    </source>
</evidence>
<feature type="transmembrane region" description="Helical" evidence="5">
    <location>
        <begin position="300"/>
        <end position="318"/>
    </location>
</feature>
<protein>
    <recommendedName>
        <fullName evidence="8">UbiA prenyltransferase family protein</fullName>
    </recommendedName>
</protein>
<dbReference type="EMBL" id="KV878256">
    <property type="protein sequence ID" value="OJZ80352.1"/>
    <property type="molecule type" value="Genomic_DNA"/>
</dbReference>
<reference evidence="7" key="1">
    <citation type="journal article" date="2017" name="Genome Biol.">
        <title>Comparative genomics reveals high biological diversity and specific adaptations in the industrially and medically important fungal genus Aspergillus.</title>
        <authorList>
            <person name="de Vries R.P."/>
            <person name="Riley R."/>
            <person name="Wiebenga A."/>
            <person name="Aguilar-Osorio G."/>
            <person name="Amillis S."/>
            <person name="Uchima C.A."/>
            <person name="Anderluh G."/>
            <person name="Asadollahi M."/>
            <person name="Askin M."/>
            <person name="Barry K."/>
            <person name="Battaglia E."/>
            <person name="Bayram O."/>
            <person name="Benocci T."/>
            <person name="Braus-Stromeyer S.A."/>
            <person name="Caldana C."/>
            <person name="Canovas D."/>
            <person name="Cerqueira G.C."/>
            <person name="Chen F."/>
            <person name="Chen W."/>
            <person name="Choi C."/>
            <person name="Clum A."/>
            <person name="Dos Santos R.A."/>
            <person name="Damasio A.R."/>
            <person name="Diallinas G."/>
            <person name="Emri T."/>
            <person name="Fekete E."/>
            <person name="Flipphi M."/>
            <person name="Freyberg S."/>
            <person name="Gallo A."/>
            <person name="Gournas C."/>
            <person name="Habgood R."/>
            <person name="Hainaut M."/>
            <person name="Harispe M.L."/>
            <person name="Henrissat B."/>
            <person name="Hilden K.S."/>
            <person name="Hope R."/>
            <person name="Hossain A."/>
            <person name="Karabika E."/>
            <person name="Karaffa L."/>
            <person name="Karanyi Z."/>
            <person name="Krasevec N."/>
            <person name="Kuo A."/>
            <person name="Kusch H."/>
            <person name="LaButti K."/>
            <person name="Lagendijk E.L."/>
            <person name="Lapidus A."/>
            <person name="Levasseur A."/>
            <person name="Lindquist E."/>
            <person name="Lipzen A."/>
            <person name="Logrieco A.F."/>
            <person name="MacCabe A."/>
            <person name="Maekelae M.R."/>
            <person name="Malavazi I."/>
            <person name="Melin P."/>
            <person name="Meyer V."/>
            <person name="Mielnichuk N."/>
            <person name="Miskei M."/>
            <person name="Molnar A.P."/>
            <person name="Mule G."/>
            <person name="Ngan C.Y."/>
            <person name="Orejas M."/>
            <person name="Orosz E."/>
            <person name="Ouedraogo J.P."/>
            <person name="Overkamp K.M."/>
            <person name="Park H.-S."/>
            <person name="Perrone G."/>
            <person name="Piumi F."/>
            <person name="Punt P.J."/>
            <person name="Ram A.F."/>
            <person name="Ramon A."/>
            <person name="Rauscher S."/>
            <person name="Record E."/>
            <person name="Riano-Pachon D.M."/>
            <person name="Robert V."/>
            <person name="Roehrig J."/>
            <person name="Ruller R."/>
            <person name="Salamov A."/>
            <person name="Salih N.S."/>
            <person name="Samson R.A."/>
            <person name="Sandor E."/>
            <person name="Sanguinetti M."/>
            <person name="Schuetze T."/>
            <person name="Sepcic K."/>
            <person name="Shelest E."/>
            <person name="Sherlock G."/>
            <person name="Sophianopoulou V."/>
            <person name="Squina F.M."/>
            <person name="Sun H."/>
            <person name="Susca A."/>
            <person name="Todd R.B."/>
            <person name="Tsang A."/>
            <person name="Unkles S.E."/>
            <person name="van de Wiele N."/>
            <person name="van Rossen-Uffink D."/>
            <person name="Oliveira J.V."/>
            <person name="Vesth T.C."/>
            <person name="Visser J."/>
            <person name="Yu J.-H."/>
            <person name="Zhou M."/>
            <person name="Andersen M.R."/>
            <person name="Archer D.B."/>
            <person name="Baker S.E."/>
            <person name="Benoit I."/>
            <person name="Brakhage A.A."/>
            <person name="Braus G.H."/>
            <person name="Fischer R."/>
            <person name="Frisvad J.C."/>
            <person name="Goldman G.H."/>
            <person name="Houbraken J."/>
            <person name="Oakley B."/>
            <person name="Pocsi I."/>
            <person name="Scazzocchio C."/>
            <person name="Seiboth B."/>
            <person name="vanKuyk P.A."/>
            <person name="Wortman J."/>
            <person name="Dyer P.S."/>
            <person name="Grigoriev I.V."/>
        </authorList>
    </citation>
    <scope>NUCLEOTIDE SEQUENCE [LARGE SCALE GENOMIC DNA]</scope>
    <source>
        <strain evidence="7">CBS 106.47</strain>
    </source>
</reference>
<feature type="transmembrane region" description="Helical" evidence="5">
    <location>
        <begin position="194"/>
        <end position="212"/>
    </location>
</feature>
<dbReference type="Pfam" id="PF01040">
    <property type="entry name" value="UbiA"/>
    <property type="match status" value="1"/>
</dbReference>
<dbReference type="GO" id="GO:0016765">
    <property type="term" value="F:transferase activity, transferring alkyl or aryl (other than methyl) groups"/>
    <property type="evidence" value="ECO:0007669"/>
    <property type="project" value="InterPro"/>
</dbReference>
<evidence type="ECO:0000256" key="2">
    <source>
        <dbReference type="ARBA" id="ARBA00022692"/>
    </source>
</evidence>
<proteinExistence type="predicted"/>
<name>A0A1M3T0T7_ASPLC</name>
<feature type="transmembrane region" description="Helical" evidence="5">
    <location>
        <begin position="233"/>
        <end position="254"/>
    </location>
</feature>